<feature type="transmembrane region" description="Helical" evidence="1">
    <location>
        <begin position="21"/>
        <end position="44"/>
    </location>
</feature>
<keyword evidence="3" id="KW-1185">Reference proteome</keyword>
<protein>
    <submittedName>
        <fullName evidence="2">Uncharacterized protein</fullName>
    </submittedName>
</protein>
<evidence type="ECO:0000256" key="1">
    <source>
        <dbReference type="SAM" id="Phobius"/>
    </source>
</evidence>
<name>A0A5E4QZV2_9NEOP</name>
<gene>
    <name evidence="2" type="ORF">LSINAPIS_LOCUS12904</name>
</gene>
<reference evidence="2 3" key="1">
    <citation type="submission" date="2017-07" db="EMBL/GenBank/DDBJ databases">
        <authorList>
            <person name="Talla V."/>
            <person name="Backstrom N."/>
        </authorList>
    </citation>
    <scope>NUCLEOTIDE SEQUENCE [LARGE SCALE GENOMIC DNA]</scope>
</reference>
<dbReference type="Proteomes" id="UP000324832">
    <property type="component" value="Unassembled WGS sequence"/>
</dbReference>
<dbReference type="AlphaFoldDB" id="A0A5E4QZV2"/>
<accession>A0A5E4QZV2</accession>
<organism evidence="2 3">
    <name type="scientific">Leptidea sinapis</name>
    <dbReference type="NCBI Taxonomy" id="189913"/>
    <lineage>
        <taxon>Eukaryota</taxon>
        <taxon>Metazoa</taxon>
        <taxon>Ecdysozoa</taxon>
        <taxon>Arthropoda</taxon>
        <taxon>Hexapoda</taxon>
        <taxon>Insecta</taxon>
        <taxon>Pterygota</taxon>
        <taxon>Neoptera</taxon>
        <taxon>Endopterygota</taxon>
        <taxon>Lepidoptera</taxon>
        <taxon>Glossata</taxon>
        <taxon>Ditrysia</taxon>
        <taxon>Papilionoidea</taxon>
        <taxon>Pieridae</taxon>
        <taxon>Dismorphiinae</taxon>
        <taxon>Leptidea</taxon>
    </lineage>
</organism>
<keyword evidence="1" id="KW-0812">Transmembrane</keyword>
<sequence length="66" mass="7604">MILTRSKRKTKGVFKTTFDNSSYLFLMQPSLLAPVVYNVNIFFLPNPAPKPKPMSLKLLVRSLNYK</sequence>
<evidence type="ECO:0000313" key="3">
    <source>
        <dbReference type="Proteomes" id="UP000324832"/>
    </source>
</evidence>
<keyword evidence="1" id="KW-1133">Transmembrane helix</keyword>
<proteinExistence type="predicted"/>
<keyword evidence="1" id="KW-0472">Membrane</keyword>
<evidence type="ECO:0000313" key="2">
    <source>
        <dbReference type="EMBL" id="VVD02751.1"/>
    </source>
</evidence>
<dbReference type="EMBL" id="FZQP02006332">
    <property type="protein sequence ID" value="VVD02751.1"/>
    <property type="molecule type" value="Genomic_DNA"/>
</dbReference>